<evidence type="ECO:0000259" key="16">
    <source>
        <dbReference type="Pfam" id="PF07992"/>
    </source>
</evidence>
<dbReference type="NCBIfam" id="TIGR01350">
    <property type="entry name" value="lipoamide_DH"/>
    <property type="match status" value="1"/>
</dbReference>
<dbReference type="PRINTS" id="PR00411">
    <property type="entry name" value="PNDRDTASEI"/>
</dbReference>
<evidence type="ECO:0000313" key="17">
    <source>
        <dbReference type="EMBL" id="PQJ75691.1"/>
    </source>
</evidence>
<keyword evidence="4 14" id="KW-0285">Flavoprotein</keyword>
<dbReference type="SUPFAM" id="SSF55424">
    <property type="entry name" value="FAD/NAD-linked reductases, dimerisation (C-terminal) domain"/>
    <property type="match status" value="1"/>
</dbReference>
<dbReference type="Pfam" id="PF02852">
    <property type="entry name" value="Pyr_redox_dim"/>
    <property type="match status" value="1"/>
</dbReference>
<evidence type="ECO:0000256" key="4">
    <source>
        <dbReference type="ARBA" id="ARBA00022630"/>
    </source>
</evidence>
<dbReference type="RefSeq" id="WP_105046842.1">
    <property type="nucleotide sequence ID" value="NZ_CP150662.1"/>
</dbReference>
<dbReference type="PRINTS" id="PR00368">
    <property type="entry name" value="FADPNR"/>
</dbReference>
<dbReference type="PIRSF" id="PIRSF000350">
    <property type="entry name" value="Mercury_reductase_MerA"/>
    <property type="match status" value="1"/>
</dbReference>
<comment type="caution">
    <text evidence="17">The sequence shown here is derived from an EMBL/GenBank/DDBJ whole genome shotgun (WGS) entry which is preliminary data.</text>
</comment>
<dbReference type="Gene3D" id="3.50.50.60">
    <property type="entry name" value="FAD/NAD(P)-binding domain"/>
    <property type="match status" value="2"/>
</dbReference>
<feature type="binding site" evidence="12">
    <location>
        <begin position="143"/>
        <end position="145"/>
    </location>
    <ligand>
        <name>FAD</name>
        <dbReference type="ChEBI" id="CHEBI:57692"/>
    </ligand>
</feature>
<proteinExistence type="inferred from homology"/>
<dbReference type="InterPro" id="IPR050151">
    <property type="entry name" value="Class-I_Pyr_Nuc-Dis_Oxidored"/>
</dbReference>
<gene>
    <name evidence="17" type="ORF">BTO13_10840</name>
</gene>
<evidence type="ECO:0000256" key="10">
    <source>
        <dbReference type="ARBA" id="ARBA00049187"/>
    </source>
</evidence>
<dbReference type="EC" id="1.8.1.4" evidence="2 14"/>
<dbReference type="GO" id="GO:0006103">
    <property type="term" value="P:2-oxoglutarate metabolic process"/>
    <property type="evidence" value="ECO:0007669"/>
    <property type="project" value="TreeGrafter"/>
</dbReference>
<feature type="binding site" evidence="12">
    <location>
        <position position="203"/>
    </location>
    <ligand>
        <name>NAD(+)</name>
        <dbReference type="ChEBI" id="CHEBI:57540"/>
    </ligand>
</feature>
<dbReference type="InterPro" id="IPR016156">
    <property type="entry name" value="FAD/NAD-linked_Rdtase_dimer_sf"/>
</dbReference>
<feature type="binding site" evidence="12">
    <location>
        <position position="312"/>
    </location>
    <ligand>
        <name>FAD</name>
        <dbReference type="ChEBI" id="CHEBI:57692"/>
    </ligand>
</feature>
<feature type="binding site" evidence="12">
    <location>
        <position position="114"/>
    </location>
    <ligand>
        <name>FAD</name>
        <dbReference type="ChEBI" id="CHEBI:57692"/>
    </ligand>
</feature>
<dbReference type="AlphaFoldDB" id="A0A2S7WEH9"/>
<evidence type="ECO:0000256" key="2">
    <source>
        <dbReference type="ARBA" id="ARBA00012608"/>
    </source>
</evidence>
<dbReference type="Gene3D" id="3.30.390.30">
    <property type="match status" value="1"/>
</dbReference>
<feature type="binding site" evidence="12">
    <location>
        <position position="50"/>
    </location>
    <ligand>
        <name>FAD</name>
        <dbReference type="ChEBI" id="CHEBI:57692"/>
    </ligand>
</feature>
<dbReference type="OrthoDB" id="9800167at2"/>
<feature type="binding site" evidence="12">
    <location>
        <begin position="318"/>
        <end position="321"/>
    </location>
    <ligand>
        <name>FAD</name>
        <dbReference type="ChEBI" id="CHEBI:57692"/>
    </ligand>
</feature>
<dbReference type="InterPro" id="IPR004099">
    <property type="entry name" value="Pyr_nucl-diS_OxRdtase_dimer"/>
</dbReference>
<sequence length="466" mass="50238">MKYDIIVIGSGPGGYIAAVRASQLGKKVAIIEKYSTLGGTCLNVGCIPSKALLDSSHHYYDAVYHFEEHGISVSKPSFDFSKMIERKANVVETTTGGIKYLMDKNKIDVFEGLGSFEDATHVKITKNDGSSEVIEGTNIIIATGSKPASLPFIKLDKERIITSTEALKLSEVPKNLIVIGGGVIGLELGSVYARLGADVKVIEYAPKITPTMDGEISKELQKVLKKQGMDFFVSHGVKSVERNGNEITVKATNKKGEEVTFTGDYCLVSVGRKPYTEGLGLEKVGVKVNEKGQIEINNHLQTNISNIYAIGDVVKGAMLAHKAEEEGVVVAEFIAGEKPHIDYNLIPGIVYTWPEVGAVGKTEEELIASKIDYKAGKFSMRALGRSRASGDVDGFVKVLADKKTDEILGVHMVGARVADLIMEAAVAMEFRASAEDLARICHGHPTYSEAVKEAAKAAWDGKPLNS</sequence>
<protein>
    <recommendedName>
        <fullName evidence="3 14">Dihydrolipoyl dehydrogenase</fullName>
        <ecNumber evidence="2 14">1.8.1.4</ecNumber>
    </recommendedName>
</protein>
<accession>A0A2S7WEH9</accession>
<dbReference type="InterPro" id="IPR001100">
    <property type="entry name" value="Pyr_nuc-diS_OxRdtase"/>
</dbReference>
<dbReference type="GO" id="GO:0004148">
    <property type="term" value="F:dihydrolipoyl dehydrogenase (NADH) activity"/>
    <property type="evidence" value="ECO:0007669"/>
    <property type="project" value="UniProtKB-EC"/>
</dbReference>
<evidence type="ECO:0000256" key="3">
    <source>
        <dbReference type="ARBA" id="ARBA00016961"/>
    </source>
</evidence>
<keyword evidence="7 12" id="KW-0520">NAD</keyword>
<comment type="catalytic activity">
    <reaction evidence="10 14">
        <text>N(6)-[(R)-dihydrolipoyl]-L-lysyl-[protein] + NAD(+) = N(6)-[(R)-lipoyl]-L-lysyl-[protein] + NADH + H(+)</text>
        <dbReference type="Rhea" id="RHEA:15045"/>
        <dbReference type="Rhea" id="RHEA-COMP:10474"/>
        <dbReference type="Rhea" id="RHEA-COMP:10475"/>
        <dbReference type="ChEBI" id="CHEBI:15378"/>
        <dbReference type="ChEBI" id="CHEBI:57540"/>
        <dbReference type="ChEBI" id="CHEBI:57945"/>
        <dbReference type="ChEBI" id="CHEBI:83099"/>
        <dbReference type="ChEBI" id="CHEBI:83100"/>
        <dbReference type="EC" id="1.8.1.4"/>
    </reaction>
</comment>
<comment type="miscellaneous">
    <text evidence="14">The active site is a redox-active disulfide bond.</text>
</comment>
<evidence type="ECO:0000256" key="5">
    <source>
        <dbReference type="ARBA" id="ARBA00022827"/>
    </source>
</evidence>
<dbReference type="FunFam" id="3.50.50.60:FF:000001">
    <property type="entry name" value="Dihydrolipoyl dehydrogenase, mitochondrial"/>
    <property type="match status" value="1"/>
</dbReference>
<dbReference type="Pfam" id="PF07992">
    <property type="entry name" value="Pyr_redox_2"/>
    <property type="match status" value="1"/>
</dbReference>
<dbReference type="InterPro" id="IPR012999">
    <property type="entry name" value="Pyr_OxRdtase_I_AS"/>
</dbReference>
<evidence type="ECO:0000256" key="12">
    <source>
        <dbReference type="PIRSR" id="PIRSR000350-3"/>
    </source>
</evidence>
<dbReference type="PROSITE" id="PS00076">
    <property type="entry name" value="PYRIDINE_REDOX_1"/>
    <property type="match status" value="1"/>
</dbReference>
<dbReference type="InterPro" id="IPR023753">
    <property type="entry name" value="FAD/NAD-binding_dom"/>
</dbReference>
<evidence type="ECO:0000256" key="8">
    <source>
        <dbReference type="ARBA" id="ARBA00023157"/>
    </source>
</evidence>
<evidence type="ECO:0000256" key="11">
    <source>
        <dbReference type="PIRSR" id="PIRSR000350-2"/>
    </source>
</evidence>
<feature type="binding site" evidence="12">
    <location>
        <position position="271"/>
    </location>
    <ligand>
        <name>NAD(+)</name>
        <dbReference type="ChEBI" id="CHEBI:57540"/>
    </ligand>
</feature>
<feature type="domain" description="FAD/NAD(P)-binding" evidence="16">
    <location>
        <begin position="3"/>
        <end position="327"/>
    </location>
</feature>
<dbReference type="FunFam" id="3.30.390.30:FF:000001">
    <property type="entry name" value="Dihydrolipoyl dehydrogenase"/>
    <property type="match status" value="1"/>
</dbReference>
<dbReference type="PANTHER" id="PTHR22912">
    <property type="entry name" value="DISULFIDE OXIDOREDUCTASE"/>
    <property type="match status" value="1"/>
</dbReference>
<keyword evidence="12" id="KW-0547">Nucleotide-binding</keyword>
<keyword evidence="5 12" id="KW-0274">FAD</keyword>
<dbReference type="InterPro" id="IPR036188">
    <property type="entry name" value="FAD/NAD-bd_sf"/>
</dbReference>
<keyword evidence="8" id="KW-1015">Disulfide bond</keyword>
<name>A0A2S7WEH9_9FLAO</name>
<dbReference type="GO" id="GO:0050660">
    <property type="term" value="F:flavin adenine dinucleotide binding"/>
    <property type="evidence" value="ECO:0007669"/>
    <property type="project" value="InterPro"/>
</dbReference>
<evidence type="ECO:0000256" key="1">
    <source>
        <dbReference type="ARBA" id="ARBA00007532"/>
    </source>
</evidence>
<comment type="similarity">
    <text evidence="1 14">Belongs to the class-I pyridine nucleotide-disulfide oxidoreductase family.</text>
</comment>
<comment type="cofactor">
    <cofactor evidence="12 14">
        <name>FAD</name>
        <dbReference type="ChEBI" id="CHEBI:57692"/>
    </cofactor>
    <text evidence="12 14">Binds 1 FAD per subunit.</text>
</comment>
<feature type="active site" description="Proton acceptor" evidence="11">
    <location>
        <position position="444"/>
    </location>
</feature>
<keyword evidence="6 14" id="KW-0560">Oxidoreductase</keyword>
<keyword evidence="18" id="KW-1185">Reference proteome</keyword>
<reference evidence="17 18" key="1">
    <citation type="submission" date="2016-12" db="EMBL/GenBank/DDBJ databases">
        <title>Trade-off between light-utilization and light-protection in marine flavobacteria.</title>
        <authorList>
            <person name="Kumagai Y."/>
            <person name="Yoshizawa S."/>
            <person name="Kogure K."/>
            <person name="Iwasaki W."/>
        </authorList>
    </citation>
    <scope>NUCLEOTIDE SEQUENCE [LARGE SCALE GENOMIC DNA]</scope>
    <source>
        <strain evidence="17 18">KCTC 22729</strain>
    </source>
</reference>
<dbReference type="EMBL" id="MSCL01000001">
    <property type="protein sequence ID" value="PQJ75691.1"/>
    <property type="molecule type" value="Genomic_DNA"/>
</dbReference>
<evidence type="ECO:0000256" key="13">
    <source>
        <dbReference type="PIRSR" id="PIRSR000350-4"/>
    </source>
</evidence>
<feature type="domain" description="Pyridine nucleotide-disulphide oxidoreductase dimerisation" evidence="15">
    <location>
        <begin position="346"/>
        <end position="455"/>
    </location>
</feature>
<feature type="disulfide bond" description="Redox-active" evidence="13">
    <location>
        <begin position="41"/>
        <end position="46"/>
    </location>
</feature>
<evidence type="ECO:0000256" key="7">
    <source>
        <dbReference type="ARBA" id="ARBA00023027"/>
    </source>
</evidence>
<evidence type="ECO:0000313" key="18">
    <source>
        <dbReference type="Proteomes" id="UP000237608"/>
    </source>
</evidence>
<keyword evidence="9 14" id="KW-0676">Redox-active center</keyword>
<feature type="binding site" evidence="12">
    <location>
        <begin position="180"/>
        <end position="187"/>
    </location>
    <ligand>
        <name>NAD(+)</name>
        <dbReference type="ChEBI" id="CHEBI:57540"/>
    </ligand>
</feature>
<dbReference type="SUPFAM" id="SSF51905">
    <property type="entry name" value="FAD/NAD(P)-binding domain"/>
    <property type="match status" value="1"/>
</dbReference>
<dbReference type="Proteomes" id="UP000237608">
    <property type="component" value="Unassembled WGS sequence"/>
</dbReference>
<evidence type="ECO:0000256" key="6">
    <source>
        <dbReference type="ARBA" id="ARBA00023002"/>
    </source>
</evidence>
<dbReference type="InterPro" id="IPR006258">
    <property type="entry name" value="Lipoamide_DH"/>
</dbReference>
<evidence type="ECO:0000256" key="14">
    <source>
        <dbReference type="RuleBase" id="RU003692"/>
    </source>
</evidence>
<evidence type="ECO:0000259" key="15">
    <source>
        <dbReference type="Pfam" id="PF02852"/>
    </source>
</evidence>
<dbReference type="GO" id="GO:0005737">
    <property type="term" value="C:cytoplasm"/>
    <property type="evidence" value="ECO:0007669"/>
    <property type="project" value="UniProtKB-ARBA"/>
</dbReference>
<organism evidence="17 18">
    <name type="scientific">Polaribacter gangjinensis</name>
    <dbReference type="NCBI Taxonomy" id="574710"/>
    <lineage>
        <taxon>Bacteria</taxon>
        <taxon>Pseudomonadati</taxon>
        <taxon>Bacteroidota</taxon>
        <taxon>Flavobacteriia</taxon>
        <taxon>Flavobacteriales</taxon>
        <taxon>Flavobacteriaceae</taxon>
    </lineage>
</organism>
<evidence type="ECO:0000256" key="9">
    <source>
        <dbReference type="ARBA" id="ARBA00023284"/>
    </source>
</evidence>
<dbReference type="PANTHER" id="PTHR22912:SF151">
    <property type="entry name" value="DIHYDROLIPOYL DEHYDROGENASE, MITOCHONDRIAL"/>
    <property type="match status" value="1"/>
</dbReference>